<dbReference type="PANTHER" id="PTHR19328">
    <property type="entry name" value="HEDGEHOG-INTERACTING PROTEIN"/>
    <property type="match status" value="1"/>
</dbReference>
<feature type="region of interest" description="Disordered" evidence="1">
    <location>
        <begin position="40"/>
        <end position="71"/>
    </location>
</feature>
<reference evidence="5" key="1">
    <citation type="submission" date="2023-07" db="EMBL/GenBank/DDBJ databases">
        <title>30 novel species of actinomycetes from the DSMZ collection.</title>
        <authorList>
            <person name="Nouioui I."/>
        </authorList>
    </citation>
    <scope>NUCLEOTIDE SEQUENCE [LARGE SCALE GENOMIC DNA]</scope>
    <source>
        <strain evidence="5">DSM 45055</strain>
    </source>
</reference>
<dbReference type="InterPro" id="IPR011042">
    <property type="entry name" value="6-blade_b-propeller_TolB-like"/>
</dbReference>
<protein>
    <submittedName>
        <fullName evidence="4">PQQ-dependent sugar dehydrogenase</fullName>
    </submittedName>
</protein>
<sequence>MEHARQDPSRVRLRLCRVGAGVAAAVLAVGACADGGADDDGPGGDAGGSGRSPTPGAADSATATRLVPPGDPEVVATGLEVPWGVAALPGGGALVSERDSGRIVRMGPEGRISEVGTVEPARAQGEGGLLGIAVRPDEPRPNELFAYFTTASGNRIARFDLDRSGGGPPSLGDSQVLVEGIPSAAFHNGGRIAFGPDGLLYAATGDAGDGSRSQDTDSLGGKILRMTAEGEPADGNPFGNLVFSYGHRNVQGLAWDADGTLFATEFGQDRFDEVNVIEAGGNYGWPEVEGTGGEDASGDYTDPVVTWTTGEASPSGAAIAGNSLWVAALRGERIWRVPLTGRDDDPVGEPEALFAGEYGRLRTVTAVPGGGDLLVATSNRDSRGAPAEQDDRILRIPLGG</sequence>
<gene>
    <name evidence="4" type="ORF">RM446_09900</name>
</gene>
<feature type="chain" id="PRO_5047218962" evidence="2">
    <location>
        <begin position="34"/>
        <end position="400"/>
    </location>
</feature>
<comment type="caution">
    <text evidence="4">The sequence shown here is derived from an EMBL/GenBank/DDBJ whole genome shotgun (WGS) entry which is preliminary data.</text>
</comment>
<name>A0ABU2KT00_9ACTN</name>
<proteinExistence type="predicted"/>
<dbReference type="PANTHER" id="PTHR19328:SF13">
    <property type="entry name" value="HIPL1 PROTEIN"/>
    <property type="match status" value="1"/>
</dbReference>
<dbReference type="RefSeq" id="WP_311544905.1">
    <property type="nucleotide sequence ID" value="NZ_JAVREK010000008.1"/>
</dbReference>
<evidence type="ECO:0000256" key="2">
    <source>
        <dbReference type="SAM" id="SignalP"/>
    </source>
</evidence>
<feature type="domain" description="Glucose/Sorbosone dehydrogenase" evidence="3">
    <location>
        <begin position="79"/>
        <end position="382"/>
    </location>
</feature>
<dbReference type="EMBL" id="JAVREK010000008">
    <property type="protein sequence ID" value="MDT0302421.1"/>
    <property type="molecule type" value="Genomic_DNA"/>
</dbReference>
<dbReference type="Pfam" id="PF07995">
    <property type="entry name" value="GSDH"/>
    <property type="match status" value="1"/>
</dbReference>
<evidence type="ECO:0000313" key="5">
    <source>
        <dbReference type="Proteomes" id="UP001183226"/>
    </source>
</evidence>
<dbReference type="SUPFAM" id="SSF50952">
    <property type="entry name" value="Soluble quinoprotein glucose dehydrogenase"/>
    <property type="match status" value="1"/>
</dbReference>
<keyword evidence="2" id="KW-0732">Signal</keyword>
<organism evidence="4 5">
    <name type="scientific">Streptomonospora wellingtoniae</name>
    <dbReference type="NCBI Taxonomy" id="3075544"/>
    <lineage>
        <taxon>Bacteria</taxon>
        <taxon>Bacillati</taxon>
        <taxon>Actinomycetota</taxon>
        <taxon>Actinomycetes</taxon>
        <taxon>Streptosporangiales</taxon>
        <taxon>Nocardiopsidaceae</taxon>
        <taxon>Streptomonospora</taxon>
    </lineage>
</organism>
<evidence type="ECO:0000259" key="3">
    <source>
        <dbReference type="Pfam" id="PF07995"/>
    </source>
</evidence>
<dbReference type="InterPro" id="IPR011041">
    <property type="entry name" value="Quinoprot_gluc/sorb_DH_b-prop"/>
</dbReference>
<keyword evidence="5" id="KW-1185">Reference proteome</keyword>
<dbReference type="Gene3D" id="2.120.10.30">
    <property type="entry name" value="TolB, C-terminal domain"/>
    <property type="match status" value="1"/>
</dbReference>
<feature type="signal peptide" evidence="2">
    <location>
        <begin position="1"/>
        <end position="33"/>
    </location>
</feature>
<dbReference type="Proteomes" id="UP001183226">
    <property type="component" value="Unassembled WGS sequence"/>
</dbReference>
<accession>A0ABU2KT00</accession>
<dbReference type="PROSITE" id="PS51257">
    <property type="entry name" value="PROKAR_LIPOPROTEIN"/>
    <property type="match status" value="1"/>
</dbReference>
<evidence type="ECO:0000256" key="1">
    <source>
        <dbReference type="SAM" id="MobiDB-lite"/>
    </source>
</evidence>
<feature type="region of interest" description="Disordered" evidence="1">
    <location>
        <begin position="377"/>
        <end position="400"/>
    </location>
</feature>
<dbReference type="InterPro" id="IPR012938">
    <property type="entry name" value="Glc/Sorbosone_DH"/>
</dbReference>
<evidence type="ECO:0000313" key="4">
    <source>
        <dbReference type="EMBL" id="MDT0302421.1"/>
    </source>
</evidence>